<sequence>MSIRHIVGILAGFCAVVSFAGTPPKLGKPIERPNAPMKEQTYGLLRTDPVARIVEPGVVEIQFETEHPTPPAVGYFGLNTLDEDLDFPRYRDSVREDGTTTELRTRHRIRYEFAKLVKRAPTTPIDARLTWRVEVYVPQKNASRFFQGRLNFARGSLADTVTVYAGPFVDQISASSALVSWETDRPSTGAIQVAGKVYHSDSETTVHSVRVSGLQPATEYEYRVVSGDTVLRPYRFRTAPTSGEFRFAAMIDCREGFGGGEINAYGVEARALNALLTHAYRAKVEFVLFGGDLSSGYVTKADELRRMLDSFRTVVQPVHARIPIYESMGNHESLLDIFELDGKRLSVDKASPSSTEDLFAQLFWNPENGPKDEGPGSPPYLRNVYFFDYAGARFIVLNNDYWYCSNPHRYGGCLDGYVLPQQMNWLRERVAEASRNATIHSIFYLIHKPPFPNGGHTADAMWYKGGDTNRDGKVDDSDIPIIECRNTLWEIVASTPKSVALITGDEHAYCRLLITDSTPVGPKRKLDGETAVFRHPVWQITAGGAGAPWYDRETHLPWSREVRAHSTQPHYALFEVKPANVNLTVVSQTGQVIDRVPLRSGGKVTAKR</sequence>
<dbReference type="PANTHER" id="PTHR22953">
    <property type="entry name" value="ACID PHOSPHATASE RELATED"/>
    <property type="match status" value="1"/>
</dbReference>
<dbReference type="InterPro" id="IPR039331">
    <property type="entry name" value="PAPs-like"/>
</dbReference>
<name>A0A2Z4Y1T2_SUMC1</name>
<dbReference type="Gene3D" id="2.60.40.380">
    <property type="entry name" value="Purple acid phosphatase-like, N-terminal"/>
    <property type="match status" value="1"/>
</dbReference>
<dbReference type="GO" id="GO:0046872">
    <property type="term" value="F:metal ion binding"/>
    <property type="evidence" value="ECO:0007669"/>
    <property type="project" value="InterPro"/>
</dbReference>
<dbReference type="SUPFAM" id="SSF49363">
    <property type="entry name" value="Purple acid phosphatase, N-terminal domain"/>
    <property type="match status" value="1"/>
</dbReference>
<keyword evidence="1" id="KW-0732">Signal</keyword>
<dbReference type="InterPro" id="IPR008963">
    <property type="entry name" value="Purple_acid_Pase-like_N"/>
</dbReference>
<dbReference type="GO" id="GO:0003993">
    <property type="term" value="F:acid phosphatase activity"/>
    <property type="evidence" value="ECO:0007669"/>
    <property type="project" value="InterPro"/>
</dbReference>
<proteinExistence type="predicted"/>
<organism evidence="2 3">
    <name type="scientific">Sumerlaea chitinivorans</name>
    <dbReference type="NCBI Taxonomy" id="2250252"/>
    <lineage>
        <taxon>Bacteria</taxon>
        <taxon>Candidatus Sumerlaeota</taxon>
        <taxon>Candidatus Sumerlaeia</taxon>
        <taxon>Candidatus Sumerlaeales</taxon>
        <taxon>Candidatus Sumerlaeaceae</taxon>
        <taxon>Candidatus Sumerlaea</taxon>
    </lineage>
</organism>
<reference evidence="2 3" key="1">
    <citation type="submission" date="2018-05" db="EMBL/GenBank/DDBJ databases">
        <title>A metagenomic window into the 2 km-deep terrestrial subsurface aquifer revealed taxonomically and functionally diverse microbial community comprising novel uncultured bacterial lineages.</title>
        <authorList>
            <person name="Kadnikov V.V."/>
            <person name="Mardanov A.V."/>
            <person name="Beletsky A.V."/>
            <person name="Banks D."/>
            <person name="Pimenov N.V."/>
            <person name="Frank Y.A."/>
            <person name="Karnachuk O.V."/>
            <person name="Ravin N.V."/>
        </authorList>
    </citation>
    <scope>NUCLEOTIDE SEQUENCE [LARGE SCALE GENOMIC DNA]</scope>
    <source>
        <strain evidence="2">BY</strain>
    </source>
</reference>
<dbReference type="CDD" id="cd00063">
    <property type="entry name" value="FN3"/>
    <property type="match status" value="1"/>
</dbReference>
<dbReference type="InterPro" id="IPR029052">
    <property type="entry name" value="Metallo-depent_PP-like"/>
</dbReference>
<accession>A0A2Z4Y1T2</accession>
<gene>
    <name evidence="2" type="ORF">BRCON_0380</name>
</gene>
<evidence type="ECO:0000313" key="2">
    <source>
        <dbReference type="EMBL" id="AXA35157.1"/>
    </source>
</evidence>
<dbReference type="PANTHER" id="PTHR22953:SF153">
    <property type="entry name" value="PURPLE ACID PHOSPHATASE"/>
    <property type="match status" value="1"/>
</dbReference>
<dbReference type="Gene3D" id="3.60.21.10">
    <property type="match status" value="1"/>
</dbReference>
<dbReference type="SUPFAM" id="SSF56300">
    <property type="entry name" value="Metallo-dependent phosphatases"/>
    <property type="match status" value="1"/>
</dbReference>
<dbReference type="AlphaFoldDB" id="A0A2Z4Y1T2"/>
<dbReference type="KEGG" id="schv:BRCON_0380"/>
<dbReference type="EMBL" id="CP030759">
    <property type="protein sequence ID" value="AXA35157.1"/>
    <property type="molecule type" value="Genomic_DNA"/>
</dbReference>
<evidence type="ECO:0000256" key="1">
    <source>
        <dbReference type="ARBA" id="ARBA00022729"/>
    </source>
</evidence>
<protein>
    <submittedName>
        <fullName evidence="2">Purple acid phosphatase</fullName>
    </submittedName>
</protein>
<evidence type="ECO:0000313" key="3">
    <source>
        <dbReference type="Proteomes" id="UP000262583"/>
    </source>
</evidence>
<dbReference type="Proteomes" id="UP000262583">
    <property type="component" value="Chromosome"/>
</dbReference>
<dbReference type="InterPro" id="IPR003961">
    <property type="entry name" value="FN3_dom"/>
</dbReference>